<dbReference type="InterPro" id="IPR050706">
    <property type="entry name" value="Cyclic-di-GMP_PDE-like"/>
</dbReference>
<dbReference type="PANTHER" id="PTHR33121">
    <property type="entry name" value="CYCLIC DI-GMP PHOSPHODIESTERASE PDEF"/>
    <property type="match status" value="1"/>
</dbReference>
<keyword evidence="3" id="KW-1185">Reference proteome</keyword>
<reference evidence="2 3" key="1">
    <citation type="submission" date="2018-10" db="EMBL/GenBank/DDBJ databases">
        <authorList>
            <person name="Criscuolo A."/>
        </authorList>
    </citation>
    <scope>NUCLEOTIDE SEQUENCE [LARGE SCALE GENOMIC DNA]</scope>
    <source>
        <strain evidence="2">DnA1</strain>
    </source>
</reference>
<dbReference type="CDD" id="cd01948">
    <property type="entry name" value="EAL"/>
    <property type="match status" value="1"/>
</dbReference>
<dbReference type="InterPro" id="IPR001633">
    <property type="entry name" value="EAL_dom"/>
</dbReference>
<gene>
    <name evidence="2" type="primary">dosP_3</name>
    <name evidence="2" type="ORF">PIGHUM_04252</name>
</gene>
<dbReference type="EC" id="3.1.4.52" evidence="2"/>
<dbReference type="Pfam" id="PF08448">
    <property type="entry name" value="PAS_4"/>
    <property type="match status" value="1"/>
</dbReference>
<dbReference type="OrthoDB" id="9813903at2"/>
<dbReference type="Gene3D" id="3.20.20.450">
    <property type="entry name" value="EAL domain"/>
    <property type="match status" value="1"/>
</dbReference>
<evidence type="ECO:0000313" key="3">
    <source>
        <dbReference type="Proteomes" id="UP000277294"/>
    </source>
</evidence>
<dbReference type="SMART" id="SM00052">
    <property type="entry name" value="EAL"/>
    <property type="match status" value="1"/>
</dbReference>
<dbReference type="InterPro" id="IPR035919">
    <property type="entry name" value="EAL_sf"/>
</dbReference>
<dbReference type="Gene3D" id="3.30.450.20">
    <property type="entry name" value="PAS domain"/>
    <property type="match status" value="1"/>
</dbReference>
<dbReference type="GO" id="GO:0071111">
    <property type="term" value="F:cyclic-guanylate-specific phosphodiesterase activity"/>
    <property type="evidence" value="ECO:0007669"/>
    <property type="project" value="UniProtKB-EC"/>
</dbReference>
<dbReference type="PROSITE" id="PS50883">
    <property type="entry name" value="EAL"/>
    <property type="match status" value="1"/>
</dbReference>
<name>A0A3P4B9F6_9BURK</name>
<dbReference type="InterPro" id="IPR013656">
    <property type="entry name" value="PAS_4"/>
</dbReference>
<protein>
    <submittedName>
        <fullName evidence="2">Oxygen sensor protein DosP</fullName>
        <ecNumber evidence="2">3.1.4.52</ecNumber>
    </submittedName>
</protein>
<organism evidence="2 3">
    <name type="scientific">Pigmentiphaga humi</name>
    <dbReference type="NCBI Taxonomy" id="2478468"/>
    <lineage>
        <taxon>Bacteria</taxon>
        <taxon>Pseudomonadati</taxon>
        <taxon>Pseudomonadota</taxon>
        <taxon>Betaproteobacteria</taxon>
        <taxon>Burkholderiales</taxon>
        <taxon>Alcaligenaceae</taxon>
        <taxon>Pigmentiphaga</taxon>
    </lineage>
</organism>
<proteinExistence type="predicted"/>
<keyword evidence="2" id="KW-0378">Hydrolase</keyword>
<dbReference type="AlphaFoldDB" id="A0A3P4B9F6"/>
<dbReference type="PANTHER" id="PTHR33121:SF79">
    <property type="entry name" value="CYCLIC DI-GMP PHOSPHODIESTERASE PDED-RELATED"/>
    <property type="match status" value="1"/>
</dbReference>
<sequence length="402" mass="43859">MTNQSGMLLYPGADRLDDLDVSGAWQRGEIRSAFQPIVSLRTHRILGFEVLARWRDPVRGAIAPQRFLSLLEERGLLDAFTRQQVRQACELAAGWGQHFFLAFNVAPTQLLSLAFAKSLSQAVRDSGFSPCRVEIEVTEGALTCSPGTAASVLQRLADAGMTLSIDDFGTGHSNLARLVAYPFRKLKIDRQFIKDVSRSQDQRRIAAAIIGMAQNLEMAVVAEGVETREDADILKLLGCDAAQGWLYGRAMTPAQARALLASVGEALPDSRVAAESPFQQLHQLATLYAQAPVGLCFLDLGMRHVRVNDRFAAMHGLQGHQMEGRLPSEVTDPATAARIEQGLALVLAGEILPPVIFHGNGRDYVIWADLVKDVGGDAIGISSFSLELVEQRELVEHWLPVA</sequence>
<evidence type="ECO:0000259" key="1">
    <source>
        <dbReference type="PROSITE" id="PS50883"/>
    </source>
</evidence>
<dbReference type="SUPFAM" id="SSF141868">
    <property type="entry name" value="EAL domain-like"/>
    <property type="match status" value="1"/>
</dbReference>
<dbReference type="InterPro" id="IPR035965">
    <property type="entry name" value="PAS-like_dom_sf"/>
</dbReference>
<dbReference type="EMBL" id="UWPJ01000036">
    <property type="protein sequence ID" value="VCU72156.1"/>
    <property type="molecule type" value="Genomic_DNA"/>
</dbReference>
<dbReference type="SUPFAM" id="SSF55785">
    <property type="entry name" value="PYP-like sensor domain (PAS domain)"/>
    <property type="match status" value="1"/>
</dbReference>
<dbReference type="Pfam" id="PF00563">
    <property type="entry name" value="EAL"/>
    <property type="match status" value="1"/>
</dbReference>
<dbReference type="RefSeq" id="WP_160142387.1">
    <property type="nucleotide sequence ID" value="NZ_UWPJ01000036.1"/>
</dbReference>
<evidence type="ECO:0000313" key="2">
    <source>
        <dbReference type="EMBL" id="VCU72156.1"/>
    </source>
</evidence>
<dbReference type="Proteomes" id="UP000277294">
    <property type="component" value="Unassembled WGS sequence"/>
</dbReference>
<accession>A0A3P4B9F6</accession>
<feature type="domain" description="EAL" evidence="1">
    <location>
        <begin position="14"/>
        <end position="264"/>
    </location>
</feature>